<dbReference type="EMBL" id="JAFBEC010000001">
    <property type="protein sequence ID" value="MBM7631135.1"/>
    <property type="molecule type" value="Genomic_DNA"/>
</dbReference>
<evidence type="ECO:0000313" key="2">
    <source>
        <dbReference type="Proteomes" id="UP000741863"/>
    </source>
</evidence>
<keyword evidence="2" id="KW-1185">Reference proteome</keyword>
<dbReference type="RefSeq" id="WP_204695324.1">
    <property type="nucleotide sequence ID" value="NZ_JAFBEC010000001.1"/>
</dbReference>
<reference evidence="1 2" key="1">
    <citation type="submission" date="2021-01" db="EMBL/GenBank/DDBJ databases">
        <title>Genomic Encyclopedia of Type Strains, Phase IV (KMG-IV): sequencing the most valuable type-strain genomes for metagenomic binning, comparative biology and taxonomic classification.</title>
        <authorList>
            <person name="Goeker M."/>
        </authorList>
    </citation>
    <scope>NUCLEOTIDE SEQUENCE [LARGE SCALE GENOMIC DNA]</scope>
    <source>
        <strain evidence="1 2">DSM 25540</strain>
    </source>
</reference>
<protein>
    <submittedName>
        <fullName evidence="1">Transcriptional regulator with XRE-family HTH domain</fullName>
    </submittedName>
</protein>
<dbReference type="InterPro" id="IPR010982">
    <property type="entry name" value="Lambda_DNA-bd_dom_sf"/>
</dbReference>
<accession>A0ABS2P7V2</accession>
<name>A0ABS2P7V2_9BACL</name>
<organism evidence="1 2">
    <name type="scientific">Geomicrobium sediminis</name>
    <dbReference type="NCBI Taxonomy" id="1347788"/>
    <lineage>
        <taxon>Bacteria</taxon>
        <taxon>Bacillati</taxon>
        <taxon>Bacillota</taxon>
        <taxon>Bacilli</taxon>
        <taxon>Bacillales</taxon>
        <taxon>Geomicrobium</taxon>
    </lineage>
</organism>
<gene>
    <name evidence="1" type="ORF">JOD17_000226</name>
</gene>
<sequence length="67" mass="7683">MSKYTEFGAEVRKELLLRGRSVRWLAEEIGVSAPYLTDILKGNRKGTAVKVKVQEILNIESVKEMRF</sequence>
<dbReference type="Proteomes" id="UP000741863">
    <property type="component" value="Unassembled WGS sequence"/>
</dbReference>
<comment type="caution">
    <text evidence="1">The sequence shown here is derived from an EMBL/GenBank/DDBJ whole genome shotgun (WGS) entry which is preliminary data.</text>
</comment>
<evidence type="ECO:0000313" key="1">
    <source>
        <dbReference type="EMBL" id="MBM7631135.1"/>
    </source>
</evidence>
<proteinExistence type="predicted"/>
<dbReference type="SUPFAM" id="SSF47413">
    <property type="entry name" value="lambda repressor-like DNA-binding domains"/>
    <property type="match status" value="1"/>
</dbReference>